<evidence type="ECO:0000313" key="14">
    <source>
        <dbReference type="Proteomes" id="UP000198651"/>
    </source>
</evidence>
<evidence type="ECO:0000256" key="10">
    <source>
        <dbReference type="ARBA" id="ARBA00023237"/>
    </source>
</evidence>
<evidence type="ECO:0000256" key="6">
    <source>
        <dbReference type="ARBA" id="ARBA00022729"/>
    </source>
</evidence>
<evidence type="ECO:0000256" key="11">
    <source>
        <dbReference type="SAM" id="SignalP"/>
    </source>
</evidence>
<dbReference type="GO" id="GO:0006811">
    <property type="term" value="P:monoatomic ion transport"/>
    <property type="evidence" value="ECO:0007669"/>
    <property type="project" value="UniProtKB-KW"/>
</dbReference>
<dbReference type="CDD" id="cd00342">
    <property type="entry name" value="gram_neg_porins"/>
    <property type="match status" value="1"/>
</dbReference>
<dbReference type="PANTHER" id="PTHR34501">
    <property type="entry name" value="PROTEIN YDDL-RELATED"/>
    <property type="match status" value="1"/>
</dbReference>
<dbReference type="Proteomes" id="UP000198651">
    <property type="component" value="Chromosome I"/>
</dbReference>
<keyword evidence="3" id="KW-0813">Transport</keyword>
<evidence type="ECO:0000256" key="3">
    <source>
        <dbReference type="ARBA" id="ARBA00022448"/>
    </source>
</evidence>
<keyword evidence="9" id="KW-0472">Membrane</keyword>
<reference evidence="14" key="1">
    <citation type="submission" date="2015-11" db="EMBL/GenBank/DDBJ databases">
        <authorList>
            <person name="Seth-Smith H.M.B."/>
        </authorList>
    </citation>
    <scope>NUCLEOTIDE SEQUENCE [LARGE SCALE GENOMIC DNA]</scope>
    <source>
        <strain evidence="14">2013Ark11</strain>
    </source>
</reference>
<dbReference type="AlphaFoldDB" id="A0A0S4M2J0"/>
<dbReference type="EMBL" id="LN906597">
    <property type="protein sequence ID" value="CUT17483.1"/>
    <property type="molecule type" value="Genomic_DNA"/>
</dbReference>
<evidence type="ECO:0000256" key="2">
    <source>
        <dbReference type="ARBA" id="ARBA00011233"/>
    </source>
</evidence>
<gene>
    <name evidence="13" type="ORF">Ark11_0647</name>
</gene>
<dbReference type="PANTHER" id="PTHR34501:SF9">
    <property type="entry name" value="MAJOR OUTER MEMBRANE PROTEIN P.IA"/>
    <property type="match status" value="1"/>
</dbReference>
<keyword evidence="4" id="KW-1134">Transmembrane beta strand</keyword>
<evidence type="ECO:0000256" key="8">
    <source>
        <dbReference type="ARBA" id="ARBA00023114"/>
    </source>
</evidence>
<evidence type="ECO:0000256" key="4">
    <source>
        <dbReference type="ARBA" id="ARBA00022452"/>
    </source>
</evidence>
<dbReference type="GO" id="GO:0009279">
    <property type="term" value="C:cell outer membrane"/>
    <property type="evidence" value="ECO:0007669"/>
    <property type="project" value="UniProtKB-SubCell"/>
</dbReference>
<dbReference type="InterPro" id="IPR023614">
    <property type="entry name" value="Porin_dom_sf"/>
</dbReference>
<comment type="subunit">
    <text evidence="2">Homotrimer.</text>
</comment>
<protein>
    <submittedName>
        <fullName evidence="13">Outer membrane protein (Porin)</fullName>
    </submittedName>
</protein>
<evidence type="ECO:0000256" key="7">
    <source>
        <dbReference type="ARBA" id="ARBA00023065"/>
    </source>
</evidence>
<feature type="domain" description="Porin" evidence="12">
    <location>
        <begin position="8"/>
        <end position="355"/>
    </location>
</feature>
<keyword evidence="8" id="KW-0626">Porin</keyword>
<dbReference type="Pfam" id="PF13609">
    <property type="entry name" value="Porin_4"/>
    <property type="match status" value="1"/>
</dbReference>
<dbReference type="RefSeq" id="WP_092342908.1">
    <property type="nucleotide sequence ID" value="NZ_FLSL01000085.1"/>
</dbReference>
<dbReference type="GO" id="GO:0015288">
    <property type="term" value="F:porin activity"/>
    <property type="evidence" value="ECO:0007669"/>
    <property type="project" value="UniProtKB-KW"/>
</dbReference>
<keyword evidence="14" id="KW-1185">Reference proteome</keyword>
<dbReference type="OrthoDB" id="8520696at2"/>
<dbReference type="GO" id="GO:0046930">
    <property type="term" value="C:pore complex"/>
    <property type="evidence" value="ECO:0007669"/>
    <property type="project" value="UniProtKB-KW"/>
</dbReference>
<dbReference type="STRING" id="1561003.Ark11_0647"/>
<keyword evidence="6 11" id="KW-0732">Signal</keyword>
<accession>A0A0S4M2J0</accession>
<dbReference type="SUPFAM" id="SSF56935">
    <property type="entry name" value="Porins"/>
    <property type="match status" value="1"/>
</dbReference>
<comment type="subcellular location">
    <subcellularLocation>
        <location evidence="1">Cell outer membrane</location>
        <topology evidence="1">Multi-pass membrane protein</topology>
    </subcellularLocation>
</comment>
<evidence type="ECO:0000256" key="5">
    <source>
        <dbReference type="ARBA" id="ARBA00022692"/>
    </source>
</evidence>
<evidence type="ECO:0000256" key="9">
    <source>
        <dbReference type="ARBA" id="ARBA00023136"/>
    </source>
</evidence>
<feature type="signal peptide" evidence="11">
    <location>
        <begin position="1"/>
        <end position="20"/>
    </location>
</feature>
<keyword evidence="5" id="KW-0812">Transmembrane</keyword>
<keyword evidence="10" id="KW-0998">Cell outer membrane</keyword>
<name>A0A0S4M2J0_9BURK</name>
<proteinExistence type="predicted"/>
<organism evidence="13 14">
    <name type="scientific">Candidatus Ichthyocystis hellenicum</name>
    <dbReference type="NCBI Taxonomy" id="1561003"/>
    <lineage>
        <taxon>Bacteria</taxon>
        <taxon>Pseudomonadati</taxon>
        <taxon>Pseudomonadota</taxon>
        <taxon>Betaproteobacteria</taxon>
        <taxon>Burkholderiales</taxon>
        <taxon>Candidatus Ichthyocystis</taxon>
    </lineage>
</organism>
<sequence length="393" mass="42654">MQKKILVAAIAVFAAAPVFADLTIYGTADVGFEYVDLGLDADGNSKSVSHFTSGILNPSVLGIKGEQKLSNGLKAGFQLESGFIFERGLLLDSSSNINQTVYIPGATRNPLWNRIARVYLATKYGEFSFGRQYSPIAYVECNLEPTCGGLGFTVDNYWSIPDRLDNSVKFTTLNRGGFMAQFSYSAGDQNMTKNDFVDPVKPVSGGVSYGASAQYANGPVYVGFGYDQLYSSMTAPNFFRPVRSVGYVFGASYSLSKVKTFASFRNYRTVLFPAVNFEVDGYKRNIFTIGASVLIGRGTLVTNFSFLSDKTDYASLAKLGINGDTSDSHLFGLAYLYQLSKDITVYLSGSKMSNDINGSHSAYTINTASLPGPMPPVLGNNLSEIAFGVRYNF</sequence>
<dbReference type="InterPro" id="IPR050298">
    <property type="entry name" value="Gram-neg_bact_OMP"/>
</dbReference>
<feature type="chain" id="PRO_5006624327" evidence="11">
    <location>
        <begin position="21"/>
        <end position="393"/>
    </location>
</feature>
<dbReference type="Gene3D" id="2.40.160.10">
    <property type="entry name" value="Porin"/>
    <property type="match status" value="1"/>
</dbReference>
<dbReference type="InterPro" id="IPR033900">
    <property type="entry name" value="Gram_neg_porin_domain"/>
</dbReference>
<evidence type="ECO:0000313" key="13">
    <source>
        <dbReference type="EMBL" id="CUT17483.1"/>
    </source>
</evidence>
<keyword evidence="7" id="KW-0406">Ion transport</keyword>
<evidence type="ECO:0000259" key="12">
    <source>
        <dbReference type="Pfam" id="PF13609"/>
    </source>
</evidence>
<evidence type="ECO:0000256" key="1">
    <source>
        <dbReference type="ARBA" id="ARBA00004571"/>
    </source>
</evidence>